<comment type="caution">
    <text evidence="2">The sequence shown here is derived from an EMBL/GenBank/DDBJ whole genome shotgun (WGS) entry which is preliminary data.</text>
</comment>
<evidence type="ECO:0000259" key="1">
    <source>
        <dbReference type="Pfam" id="PF09407"/>
    </source>
</evidence>
<gene>
    <name evidence="2" type="ORF">LCGC14_1970620</name>
</gene>
<evidence type="ECO:0000313" key="2">
    <source>
        <dbReference type="EMBL" id="KKL83849.1"/>
    </source>
</evidence>
<feature type="domain" description="AbiEi antitoxin C-terminal" evidence="1">
    <location>
        <begin position="80"/>
        <end position="211"/>
    </location>
</feature>
<dbReference type="EMBL" id="LAZR01021865">
    <property type="protein sequence ID" value="KKL83849.1"/>
    <property type="molecule type" value="Genomic_DNA"/>
</dbReference>
<name>A0A0F9FBZ9_9ZZZZ</name>
<proteinExistence type="predicted"/>
<reference evidence="2" key="1">
    <citation type="journal article" date="2015" name="Nature">
        <title>Complex archaea that bridge the gap between prokaryotes and eukaryotes.</title>
        <authorList>
            <person name="Spang A."/>
            <person name="Saw J.H."/>
            <person name="Jorgensen S.L."/>
            <person name="Zaremba-Niedzwiedzka K."/>
            <person name="Martijn J."/>
            <person name="Lind A.E."/>
            <person name="van Eijk R."/>
            <person name="Schleper C."/>
            <person name="Guy L."/>
            <person name="Ettema T.J."/>
        </authorList>
    </citation>
    <scope>NUCLEOTIDE SEQUENCE</scope>
</reference>
<organism evidence="2">
    <name type="scientific">marine sediment metagenome</name>
    <dbReference type="NCBI Taxonomy" id="412755"/>
    <lineage>
        <taxon>unclassified sequences</taxon>
        <taxon>metagenomes</taxon>
        <taxon>ecological metagenomes</taxon>
    </lineage>
</organism>
<dbReference type="InterPro" id="IPR018547">
    <property type="entry name" value="AbiEi_C"/>
</dbReference>
<dbReference type="AlphaFoldDB" id="A0A0F9FBZ9"/>
<dbReference type="Pfam" id="PF09407">
    <property type="entry name" value="AbiEi_1"/>
    <property type="match status" value="1"/>
</dbReference>
<protein>
    <recommendedName>
        <fullName evidence="1">AbiEi antitoxin C-terminal domain-containing protein</fullName>
    </recommendedName>
</protein>
<accession>A0A0F9FBZ9</accession>
<sequence>MTVAEYIKQLLSFEEYSFSLNELQRELSRNQTSIRSELSRLVNKREVVNLRKGYYLIIPPRYAASGKLPIQLFGEKLFRYLNQNYYLGFYTAAKIHGASHQQVQRDYIMTTTPKLNNISKGTLDIRFFTTSHWPDNNILTKKADAGTYKISSPGLTALDLVHHQTKLGGLNRMLAVIEELVEEIDELDLVNLLSWYPNRSTLQRFGLLLEEIGKNEEHQEKIFAQLKSNKYFPVLLSPNSQHKPGSVDNRWKVDVNIKLESDL</sequence>